<feature type="compositionally biased region" description="Basic and acidic residues" evidence="2">
    <location>
        <begin position="922"/>
        <end position="931"/>
    </location>
</feature>
<reference evidence="3" key="1">
    <citation type="submission" date="2017-02" db="UniProtKB">
        <authorList>
            <consortium name="WormBaseParasite"/>
        </authorList>
    </citation>
    <scope>IDENTIFICATION</scope>
</reference>
<feature type="coiled-coil region" evidence="1">
    <location>
        <begin position="299"/>
        <end position="506"/>
    </location>
</feature>
<proteinExistence type="predicted"/>
<dbReference type="WBParaSite" id="TCLT_0000989001-mRNA-1">
    <property type="protein sequence ID" value="TCLT_0000989001-mRNA-1"/>
    <property type="gene ID" value="TCLT_0000989001"/>
</dbReference>
<feature type="coiled-coil region" evidence="1">
    <location>
        <begin position="764"/>
        <end position="805"/>
    </location>
</feature>
<dbReference type="PANTHER" id="PTHR43941:SF1">
    <property type="entry name" value="STRUCTURAL MAINTENANCE OF CHROMOSOMES PROTEIN 2"/>
    <property type="match status" value="1"/>
</dbReference>
<dbReference type="OMA" id="WKQKYSA"/>
<dbReference type="GO" id="GO:0003682">
    <property type="term" value="F:chromatin binding"/>
    <property type="evidence" value="ECO:0007669"/>
    <property type="project" value="TreeGrafter"/>
</dbReference>
<dbReference type="GO" id="GO:0007076">
    <property type="term" value="P:mitotic chromosome condensation"/>
    <property type="evidence" value="ECO:0007669"/>
    <property type="project" value="TreeGrafter"/>
</dbReference>
<feature type="region of interest" description="Disordered" evidence="2">
    <location>
        <begin position="896"/>
        <end position="953"/>
    </location>
</feature>
<feature type="coiled-coil region" evidence="1">
    <location>
        <begin position="545"/>
        <end position="733"/>
    </location>
</feature>
<evidence type="ECO:0000256" key="2">
    <source>
        <dbReference type="SAM" id="MobiDB-lite"/>
    </source>
</evidence>
<feature type="region of interest" description="Disordered" evidence="2">
    <location>
        <begin position="273"/>
        <end position="294"/>
    </location>
</feature>
<dbReference type="GO" id="GO:0000793">
    <property type="term" value="C:condensed chromosome"/>
    <property type="evidence" value="ECO:0007669"/>
    <property type="project" value="TreeGrafter"/>
</dbReference>
<dbReference type="GO" id="GO:0000785">
    <property type="term" value="C:chromatin"/>
    <property type="evidence" value="ECO:0007669"/>
    <property type="project" value="TreeGrafter"/>
</dbReference>
<protein>
    <submittedName>
        <fullName evidence="3">Myosin_tail_1 domain-containing protein</fullName>
    </submittedName>
</protein>
<name>A0A0N5D9S2_THECL</name>
<dbReference type="SUPFAM" id="SSF57997">
    <property type="entry name" value="Tropomyosin"/>
    <property type="match status" value="1"/>
</dbReference>
<keyword evidence="1" id="KW-0175">Coiled coil</keyword>
<organism evidence="3">
    <name type="scientific">Thelazia callipaeda</name>
    <name type="common">Oriental eyeworm</name>
    <name type="synonym">Parasitic nematode</name>
    <dbReference type="NCBI Taxonomy" id="103827"/>
    <lineage>
        <taxon>Eukaryota</taxon>
        <taxon>Metazoa</taxon>
        <taxon>Ecdysozoa</taxon>
        <taxon>Nematoda</taxon>
        <taxon>Chromadorea</taxon>
        <taxon>Rhabditida</taxon>
        <taxon>Spirurina</taxon>
        <taxon>Spiruromorpha</taxon>
        <taxon>Thelazioidea</taxon>
        <taxon>Thelaziidae</taxon>
        <taxon>Thelazia</taxon>
    </lineage>
</organism>
<dbReference type="AlphaFoldDB" id="A0A0N5D9S2"/>
<dbReference type="GO" id="GO:0000796">
    <property type="term" value="C:condensin complex"/>
    <property type="evidence" value="ECO:0007669"/>
    <property type="project" value="TreeGrafter"/>
</dbReference>
<dbReference type="Gene3D" id="1.10.287.1490">
    <property type="match status" value="1"/>
</dbReference>
<dbReference type="PANTHER" id="PTHR43941">
    <property type="entry name" value="STRUCTURAL MAINTENANCE OF CHROMOSOMES PROTEIN 2"/>
    <property type="match status" value="1"/>
</dbReference>
<accession>A0A0N5D9S2</accession>
<sequence length="953" mass="110689">LIAVTSKIRNLEDQIKDAKGEVSDLESELDGARNQIHSLEDQYSLLQSELNKAKHDMDSLLRENDLLKVTNESNEAELGRLNNKLHQTTELAKEHADTLGKLRPEHDRLQNLYREKVKQAENLSLSVQNLESRLSQLRREFRDASNKLTVSERERSAFENEITKMKHELEFTREQLVRKTDEFQSALNEIVSAHRLAEDGRVTAVQELESRKYEISDLQTRLESTEQYLLTLQQNYLVAQNDRDVLQDALHRFQSMVERTVAINRLLTSKDEKEEDEKETIQLQRSTDEKEKGKDRYNMHELDLNVQKLIGRIENLELERNEYREAFERLKRKSSSSVDQTHLTKVSKQETVFRHIEDQLVDVEEDKRTLEMRLSSAKQLLRSQEEALKQRDEERRSMKSKIANFEMEVRGKEAQIRQLNELVRNLRKDLEAAQSDLQVLRDHEEQWDVHKFHLESKLKDQENESQQINVLLSNFEMERNTLNEKIRDLASRLQQSESKNTDMKDDFDRIKKALAKASTTETELRRTIEQNSRTLSDNQMLIGHLTSAQGDFQAVNNRKQQVENELLLARSELRELKQRLSDSGMHVSDMQRLLNDAKIDNKRLSNRLLNMEKTVSQQRTTEAEIRQQLSGALNDRNTSQNELSEVLRRLARLENEKKIISSKYDEMEKTRATLIRRIDLLEAEKRMAENILHETALQREAIENSLNALERENKELHHSCAQLQQQIAQLELDNGNRLVRITNKQREEHEKFVQNMKTEKLQIERIIETRERSLKSRINQLENQLNVMRDQLNNERRKRREIADKIFTGEMNKLNVSFSGSQRGFDFADRSSYSYNTYLGTPSFTFGSPGQDVSFTDDTKMFLRHSEEHDSSLSYGKGNRIFGSAVAASVGSDSFNASAEAENGLRQEAGSNKEIEEEEETDSGKRSKQVDDDAESGSSPLSEAGEGAPPPEQ</sequence>
<evidence type="ECO:0000313" key="3">
    <source>
        <dbReference type="WBParaSite" id="TCLT_0000989001-mRNA-1"/>
    </source>
</evidence>
<evidence type="ECO:0000256" key="1">
    <source>
        <dbReference type="SAM" id="Coils"/>
    </source>
</evidence>
<feature type="coiled-coil region" evidence="1">
    <location>
        <begin position="1"/>
        <end position="70"/>
    </location>
</feature>
<feature type="coiled-coil region" evidence="1">
    <location>
        <begin position="113"/>
        <end position="189"/>
    </location>
</feature>